<evidence type="ECO:0000256" key="1">
    <source>
        <dbReference type="ARBA" id="ARBA00022473"/>
    </source>
</evidence>
<accession>A0A5B7E695</accession>
<dbReference type="Gene3D" id="3.30.710.10">
    <property type="entry name" value="Potassium Channel Kv1.1, Chain A"/>
    <property type="match status" value="1"/>
</dbReference>
<sequence length="496" mass="56398">MGNLLAGVWGSESVGSGGSKRKVEEVLGEDEDLLDLHSVLHTPKKRKFNSTSKYIYKTLFEEGRASDVTVVALGTEWHLHKVYLCQSPYFSSMFSGNWSETNQSQINIEILDDNINIDALHLALGQFYKDDIEVEAAQVIPLLATALLLQMDPLIEQCTGIMLETINLQTVLQYHEAARRYGVVEVEKACKQWLLHNLLTQVTEHPSTLRHIPPDLMDELLSSAHLYVMQTEFSIYVMLKAWVFLKLNPSWEGSHEVAFLEAHKFFRNRTEPGWFLEAEGREFSTVFTALRIVYLIYHHLDVEMLYSDRILPPSWLTPASMHQWYNMLRIDQGKDRGPSEIPEEEFDKSCTRCGRVLANSGQHIWRWTGYNFGLDLVMTHDGSVLTLKRNHRSEYSAQPPRRYIMYRVTVASLNEQKQVVYTQTTGVQSASLVKNEEIRVMLLDSEVKYPLLLSANFLITTNQPLLAAGGDKTSSVAPSLPGPGAFNDSCLQRIAQ</sequence>
<gene>
    <name evidence="3" type="primary">gcl</name>
    <name evidence="3" type="ORF">E2C01_021505</name>
</gene>
<dbReference type="OrthoDB" id="6359943at2759"/>
<dbReference type="SUPFAM" id="SSF54695">
    <property type="entry name" value="POZ domain"/>
    <property type="match status" value="1"/>
</dbReference>
<dbReference type="PANTHER" id="PTHR23231:SF17">
    <property type="entry name" value="BTB DOMAIN-CONTAINING PROTEIN"/>
    <property type="match status" value="1"/>
</dbReference>
<feature type="domain" description="BTB" evidence="2">
    <location>
        <begin position="66"/>
        <end position="136"/>
    </location>
</feature>
<dbReference type="SMART" id="SM00225">
    <property type="entry name" value="BTB"/>
    <property type="match status" value="1"/>
</dbReference>
<dbReference type="InterPro" id="IPR043380">
    <property type="entry name" value="Gcl-like"/>
</dbReference>
<evidence type="ECO:0000313" key="3">
    <source>
        <dbReference type="EMBL" id="MPC28304.1"/>
    </source>
</evidence>
<organism evidence="3 4">
    <name type="scientific">Portunus trituberculatus</name>
    <name type="common">Swimming crab</name>
    <name type="synonym">Neptunus trituberculatus</name>
    <dbReference type="NCBI Taxonomy" id="210409"/>
    <lineage>
        <taxon>Eukaryota</taxon>
        <taxon>Metazoa</taxon>
        <taxon>Ecdysozoa</taxon>
        <taxon>Arthropoda</taxon>
        <taxon>Crustacea</taxon>
        <taxon>Multicrustacea</taxon>
        <taxon>Malacostraca</taxon>
        <taxon>Eumalacostraca</taxon>
        <taxon>Eucarida</taxon>
        <taxon>Decapoda</taxon>
        <taxon>Pleocyemata</taxon>
        <taxon>Brachyura</taxon>
        <taxon>Eubrachyura</taxon>
        <taxon>Portunoidea</taxon>
        <taxon>Portunidae</taxon>
        <taxon>Portuninae</taxon>
        <taxon>Portunus</taxon>
    </lineage>
</organism>
<proteinExistence type="predicted"/>
<dbReference type="PANTHER" id="PTHR23231">
    <property type="entry name" value="GERM CELL-LESS PROTEIN"/>
    <property type="match status" value="1"/>
</dbReference>
<keyword evidence="4" id="KW-1185">Reference proteome</keyword>
<dbReference type="Proteomes" id="UP000324222">
    <property type="component" value="Unassembled WGS sequence"/>
</dbReference>
<dbReference type="CDD" id="cd18305">
    <property type="entry name" value="BTB_POZ_GCL"/>
    <property type="match status" value="1"/>
</dbReference>
<dbReference type="PROSITE" id="PS50097">
    <property type="entry name" value="BTB"/>
    <property type="match status" value="1"/>
</dbReference>
<reference evidence="3 4" key="1">
    <citation type="submission" date="2019-05" db="EMBL/GenBank/DDBJ databases">
        <title>Another draft genome of Portunus trituberculatus and its Hox gene families provides insights of decapod evolution.</title>
        <authorList>
            <person name="Jeong J.-H."/>
            <person name="Song I."/>
            <person name="Kim S."/>
            <person name="Choi T."/>
            <person name="Kim D."/>
            <person name="Ryu S."/>
            <person name="Kim W."/>
        </authorList>
    </citation>
    <scope>NUCLEOTIDE SEQUENCE [LARGE SCALE GENOMIC DNA]</scope>
    <source>
        <tissue evidence="3">Muscle</tissue>
    </source>
</reference>
<evidence type="ECO:0000259" key="2">
    <source>
        <dbReference type="PROSITE" id="PS50097"/>
    </source>
</evidence>
<dbReference type="AlphaFoldDB" id="A0A5B7E695"/>
<comment type="caution">
    <text evidence="3">The sequence shown here is derived from an EMBL/GenBank/DDBJ whole genome shotgun (WGS) entry which is preliminary data.</text>
</comment>
<dbReference type="CDD" id="cd18495">
    <property type="entry name" value="BACK_GCL"/>
    <property type="match status" value="1"/>
</dbReference>
<dbReference type="Gene3D" id="1.25.40.420">
    <property type="match status" value="1"/>
</dbReference>
<protein>
    <submittedName>
        <fullName evidence="3">Protein germ cell-less</fullName>
    </submittedName>
</protein>
<dbReference type="GO" id="GO:0007281">
    <property type="term" value="P:germ cell development"/>
    <property type="evidence" value="ECO:0007669"/>
    <property type="project" value="InterPro"/>
</dbReference>
<evidence type="ECO:0000313" key="4">
    <source>
        <dbReference type="Proteomes" id="UP000324222"/>
    </source>
</evidence>
<keyword evidence="1" id="KW-0217">Developmental protein</keyword>
<dbReference type="Pfam" id="PF00651">
    <property type="entry name" value="BTB"/>
    <property type="match status" value="1"/>
</dbReference>
<dbReference type="EMBL" id="VSRR010001890">
    <property type="protein sequence ID" value="MPC28304.1"/>
    <property type="molecule type" value="Genomic_DNA"/>
</dbReference>
<dbReference type="InterPro" id="IPR011333">
    <property type="entry name" value="SKP1/BTB/POZ_sf"/>
</dbReference>
<name>A0A5B7E695_PORTR</name>
<dbReference type="InterPro" id="IPR000210">
    <property type="entry name" value="BTB/POZ_dom"/>
</dbReference>